<dbReference type="HOGENOM" id="CLU_3116389_0_0_9"/>
<organism evidence="1 2">
    <name type="scientific">[Clostridium] methylpentosum DSM 5476</name>
    <dbReference type="NCBI Taxonomy" id="537013"/>
    <lineage>
        <taxon>Bacteria</taxon>
        <taxon>Bacillati</taxon>
        <taxon>Bacillota</taxon>
        <taxon>Clostridia</taxon>
        <taxon>Eubacteriales</taxon>
        <taxon>Oscillospiraceae</taxon>
        <taxon>Oscillospiraceae incertae sedis</taxon>
    </lineage>
</organism>
<protein>
    <submittedName>
        <fullName evidence="1">Uncharacterized protein</fullName>
    </submittedName>
</protein>
<dbReference type="EMBL" id="ACEC01000023">
    <property type="protein sequence ID" value="EEG31764.1"/>
    <property type="molecule type" value="Genomic_DNA"/>
</dbReference>
<proteinExistence type="predicted"/>
<keyword evidence="2" id="KW-1185">Reference proteome</keyword>
<dbReference type="AlphaFoldDB" id="C0E9U0"/>
<comment type="caution">
    <text evidence="1">The sequence shown here is derived from an EMBL/GenBank/DDBJ whole genome shotgun (WGS) entry which is preliminary data.</text>
</comment>
<dbReference type="Proteomes" id="UP000003340">
    <property type="component" value="Unassembled WGS sequence"/>
</dbReference>
<reference evidence="1 2" key="2">
    <citation type="submission" date="2009-02" db="EMBL/GenBank/DDBJ databases">
        <title>Draft genome sequence of Clostridium methylpentosum (DSM 5476).</title>
        <authorList>
            <person name="Sudarsanam P."/>
            <person name="Ley R."/>
            <person name="Guruge J."/>
            <person name="Turnbaugh P.J."/>
            <person name="Mahowald M."/>
            <person name="Liep D."/>
            <person name="Gordon J."/>
        </authorList>
    </citation>
    <scope>NUCLEOTIDE SEQUENCE [LARGE SCALE GENOMIC DNA]</scope>
    <source>
        <strain evidence="1 2">DSM 5476</strain>
    </source>
</reference>
<evidence type="ECO:0000313" key="1">
    <source>
        <dbReference type="EMBL" id="EEG31764.1"/>
    </source>
</evidence>
<dbReference type="STRING" id="537013.CLOSTMETH_00591"/>
<sequence length="50" mass="5715">MIVIVPCAIHQGAGLCAKLGIQMFSFWYLSAVDRSHLPAYQKKLFFHTYL</sequence>
<gene>
    <name evidence="1" type="ORF">CLOSTMETH_00591</name>
</gene>
<evidence type="ECO:0000313" key="2">
    <source>
        <dbReference type="Proteomes" id="UP000003340"/>
    </source>
</evidence>
<name>C0E9U0_9FIRM</name>
<reference evidence="1 2" key="1">
    <citation type="submission" date="2009-01" db="EMBL/GenBank/DDBJ databases">
        <authorList>
            <person name="Fulton L."/>
            <person name="Clifton S."/>
            <person name="Fulton B."/>
            <person name="Xu J."/>
            <person name="Minx P."/>
            <person name="Pepin K.H."/>
            <person name="Johnson M."/>
            <person name="Bhonagiri V."/>
            <person name="Nash W.E."/>
            <person name="Mardis E.R."/>
            <person name="Wilson R.K."/>
        </authorList>
    </citation>
    <scope>NUCLEOTIDE SEQUENCE [LARGE SCALE GENOMIC DNA]</scope>
    <source>
        <strain evidence="1 2">DSM 5476</strain>
    </source>
</reference>
<accession>C0E9U0</accession>